<feature type="signal peptide" evidence="11">
    <location>
        <begin position="1"/>
        <end position="24"/>
    </location>
</feature>
<dbReference type="Proteomes" id="UP000001593">
    <property type="component" value="Unassembled WGS sequence"/>
</dbReference>
<comment type="pathway">
    <text evidence="3 11">Protein modification; protein glycosylation.</text>
</comment>
<evidence type="ECO:0000256" key="3">
    <source>
        <dbReference type="ARBA" id="ARBA00004922"/>
    </source>
</evidence>
<dbReference type="GO" id="GO:0008250">
    <property type="term" value="C:oligosaccharyltransferase complex"/>
    <property type="evidence" value="ECO:0000318"/>
    <property type="project" value="GO_Central"/>
</dbReference>
<keyword evidence="10 11" id="KW-0472">Membrane</keyword>
<organism evidence="12 13">
    <name type="scientific">Nematostella vectensis</name>
    <name type="common">Starlet sea anemone</name>
    <dbReference type="NCBI Taxonomy" id="45351"/>
    <lineage>
        <taxon>Eukaryota</taxon>
        <taxon>Metazoa</taxon>
        <taxon>Cnidaria</taxon>
        <taxon>Anthozoa</taxon>
        <taxon>Hexacorallia</taxon>
        <taxon>Actiniaria</taxon>
        <taxon>Edwardsiidae</taxon>
        <taxon>Nematostella</taxon>
    </lineage>
</organism>
<evidence type="ECO:0000256" key="9">
    <source>
        <dbReference type="ARBA" id="ARBA00022989"/>
    </source>
</evidence>
<accession>A7RVR9</accession>
<dbReference type="KEGG" id="nve:5516436"/>
<feature type="transmembrane region" description="Helical" evidence="11">
    <location>
        <begin position="434"/>
        <end position="452"/>
    </location>
</feature>
<evidence type="ECO:0000256" key="7">
    <source>
        <dbReference type="ARBA" id="ARBA00022729"/>
    </source>
</evidence>
<dbReference type="EMBL" id="DS469544">
    <property type="protein sequence ID" value="EDO44499.1"/>
    <property type="molecule type" value="Genomic_DNA"/>
</dbReference>
<evidence type="ECO:0000256" key="6">
    <source>
        <dbReference type="ARBA" id="ARBA00022692"/>
    </source>
</evidence>
<reference evidence="12 13" key="1">
    <citation type="journal article" date="2007" name="Science">
        <title>Sea anemone genome reveals ancestral eumetazoan gene repertoire and genomic organization.</title>
        <authorList>
            <person name="Putnam N.H."/>
            <person name="Srivastava M."/>
            <person name="Hellsten U."/>
            <person name="Dirks B."/>
            <person name="Chapman J."/>
            <person name="Salamov A."/>
            <person name="Terry A."/>
            <person name="Shapiro H."/>
            <person name="Lindquist E."/>
            <person name="Kapitonov V.V."/>
            <person name="Jurka J."/>
            <person name="Genikhovich G."/>
            <person name="Grigoriev I.V."/>
            <person name="Lucas S.M."/>
            <person name="Steele R.E."/>
            <person name="Finnerty J.R."/>
            <person name="Technau U."/>
            <person name="Martindale M.Q."/>
            <person name="Rokhsar D.S."/>
        </authorList>
    </citation>
    <scope>NUCLEOTIDE SEQUENCE [LARGE SCALE GENOMIC DNA]</scope>
    <source>
        <strain evidence="13">CH2 X CH6</strain>
    </source>
</reference>
<dbReference type="Pfam" id="PF04597">
    <property type="entry name" value="Ribophorin_I"/>
    <property type="match status" value="1"/>
</dbReference>
<dbReference type="InterPro" id="IPR007676">
    <property type="entry name" value="Ribophorin_I"/>
</dbReference>
<dbReference type="STRING" id="45351.A7RVR9"/>
<evidence type="ECO:0000313" key="12">
    <source>
        <dbReference type="EMBL" id="EDO44499.1"/>
    </source>
</evidence>
<proteinExistence type="inferred from homology"/>
<dbReference type="InParanoid" id="A7RVR9"/>
<dbReference type="PANTHER" id="PTHR21049">
    <property type="entry name" value="RIBOPHORIN I"/>
    <property type="match status" value="1"/>
</dbReference>
<evidence type="ECO:0000256" key="11">
    <source>
        <dbReference type="RuleBase" id="RU361143"/>
    </source>
</evidence>
<dbReference type="UniPathway" id="UPA00378"/>
<keyword evidence="9 11" id="KW-1133">Transmembrane helix</keyword>
<keyword evidence="6 11" id="KW-0812">Transmembrane</keyword>
<dbReference type="OMA" id="RYEYARE"/>
<comment type="subcellular location">
    <subcellularLocation>
        <location evidence="2 11">Endoplasmic reticulum membrane</location>
        <topology evidence="2 11">Single-pass type I membrane protein</topology>
    </subcellularLocation>
</comment>
<dbReference type="GO" id="GO:0018279">
    <property type="term" value="P:protein N-linked glycosylation via asparagine"/>
    <property type="evidence" value="ECO:0000318"/>
    <property type="project" value="GO_Central"/>
</dbReference>
<keyword evidence="8 11" id="KW-0256">Endoplasmic reticulum</keyword>
<evidence type="ECO:0000256" key="4">
    <source>
        <dbReference type="ARBA" id="ARBA00008905"/>
    </source>
</evidence>
<dbReference type="PhylomeDB" id="A7RVR9"/>
<evidence type="ECO:0000256" key="1">
    <source>
        <dbReference type="ARBA" id="ARBA00002791"/>
    </source>
</evidence>
<comment type="similarity">
    <text evidence="4 11">Belongs to the OST1 family.</text>
</comment>
<keyword evidence="13" id="KW-1185">Reference proteome</keyword>
<comment type="function">
    <text evidence="1 11">Subunit of the oligosaccharyl transferase (OST) complex that catalyzes the initial transfer of a defined glycan (Glc(3)Man(9)GlcNAc(2) in eukaryotes) from the lipid carrier dolichol-pyrophosphate to an asparagine residue within an Asn-X-Ser/Thr consensus motif in nascent polypeptide chains, the first step in protein N-glycosylation. N-glycosylation occurs cotranslationally and the complex associates with the Sec61 complex at the channel-forming translocon complex that mediates protein translocation across the endoplasmic reticulum (ER). All subunits are required for a maximal enzyme activity.</text>
</comment>
<evidence type="ECO:0000313" key="13">
    <source>
        <dbReference type="Proteomes" id="UP000001593"/>
    </source>
</evidence>
<comment type="subunit">
    <text evidence="11">Component of the oligosaccharyltransferase (OST) complex.</text>
</comment>
<dbReference type="OrthoDB" id="310030at2759"/>
<dbReference type="eggNOG" id="KOG2291">
    <property type="taxonomic scope" value="Eukaryota"/>
</dbReference>
<evidence type="ECO:0000256" key="8">
    <source>
        <dbReference type="ARBA" id="ARBA00022824"/>
    </source>
</evidence>
<dbReference type="HOGENOM" id="CLU_031381_2_0_1"/>
<evidence type="ECO:0000256" key="10">
    <source>
        <dbReference type="ARBA" id="ARBA00023136"/>
    </source>
</evidence>
<protein>
    <recommendedName>
        <fullName evidence="5 11">Dolichyl-diphosphooligosaccharide--protein glycosyltransferase subunit 1</fullName>
    </recommendedName>
</protein>
<name>A7RVR9_NEMVE</name>
<feature type="chain" id="PRO_5005121861" description="Dolichyl-diphosphooligosaccharide--protein glycosyltransferase subunit 1" evidence="11">
    <location>
        <begin position="25"/>
        <end position="602"/>
    </location>
</feature>
<dbReference type="PANTHER" id="PTHR21049:SF0">
    <property type="entry name" value="DOLICHYL-DIPHOSPHOOLIGOSACCHARIDE--PROTEIN GLYCOSYLTRANSFERASE SUBUNIT 1"/>
    <property type="match status" value="1"/>
</dbReference>
<dbReference type="AlphaFoldDB" id="A7RVR9"/>
<evidence type="ECO:0000256" key="5">
    <source>
        <dbReference type="ARBA" id="ARBA00017611"/>
    </source>
</evidence>
<keyword evidence="7 11" id="KW-0732">Signal</keyword>
<evidence type="ECO:0000256" key="2">
    <source>
        <dbReference type="ARBA" id="ARBA00004115"/>
    </source>
</evidence>
<gene>
    <name evidence="12" type="ORF">NEMVEDRAFT_v1g241029</name>
</gene>
<sequence>MNRPSLGFVLLTACYIFTLTPVDADINHDLVLSKASRKIDLSSQLVKVSTSITLDNGGNQPVDSFHFAVDPSVADNLALLSASFKDGDDETVHLSVKETVIPSHRDLKIFLVNLATPLQSGGSVDVSVEEVFAHAMKPFPAKVAQSDKHQVLFTGNHYTFAVYKSKQQSTTITLSSSNIESYTKLKPSSQSDNTITLGPYSDVDAFKQSTLKVHFENNSPFMAVVDMLRIIEVSHWGNIAVEETYHIKHVGAELKGSFSRYDYQRTPAPTSIKSFKTILPAAAADVYYRDEIGNISTSHMLNQEESVELELRPRFPLFGGWQTRYLIGYNVPSYEYLHSSGNNYVLKMRFVDHIFDDFVIDQMTLKVILPEGSKDIKLKTPFPINEGKRELQFTYLDTVGRPVVVAHKTNVIEQHIQDFALQYTFNKVMLLQEPLLIVGAFYLLFLLVIIYVRMDFSISKDEASESKMRAAGLVEEVLRLLDRRCGLYNVYMDAVGKYKSSKDVAAFTNARKKLDTDYRAIGNQVTQLQKQLAHEQSDAVEKIGELQRKEHERKQLLDQAIVMAEKVVNGRLNKQTYVDNENSNKQKRERLSGEIEAIAATL</sequence>